<evidence type="ECO:0000256" key="1">
    <source>
        <dbReference type="SAM" id="MobiDB-lite"/>
    </source>
</evidence>
<dbReference type="SUPFAM" id="SSF49899">
    <property type="entry name" value="Concanavalin A-like lectins/glucanases"/>
    <property type="match status" value="1"/>
</dbReference>
<sequence length="337" mass="38117">MKESNSNNGFNNEGDYADTSSDDYESLRVQIEQVSTINGTNSSVGYVDGNRQGPHAPIQRKTSAVIENTEPVIARDILIRFQKHKWFILAFICGVVLTLAIVVPGLSYEDELHHHLHCSPYNFTLKFNRTSTHSSVYLSTDNTILSNFYTTETSDAVNHPEQLQSYRGALGNRCFTSTDKIYFEIKYTFNILYNMPVDKPGLVAEVGLVSRNEADNYYYVGGSDGWSFSIHNCRSSICISAQYKKQLINEEIKIVSHDNTARTHVTGRLGFFVSMKRQEFSIIDKETMKILHTFQGVSSTEDICPAFAVYNPNIVEVILEISYSYDFKNLPVFNVIA</sequence>
<keyword evidence="4" id="KW-1185">Reference proteome</keyword>
<name>A0A6J8C9F4_MYTCO</name>
<dbReference type="InterPro" id="IPR043136">
    <property type="entry name" value="B30.2/SPRY_sf"/>
</dbReference>
<evidence type="ECO:0000313" key="3">
    <source>
        <dbReference type="EMBL" id="CAC5392046.1"/>
    </source>
</evidence>
<keyword evidence="2" id="KW-1133">Transmembrane helix</keyword>
<dbReference type="Gene3D" id="2.60.120.920">
    <property type="match status" value="1"/>
</dbReference>
<keyword evidence="2" id="KW-0812">Transmembrane</keyword>
<dbReference type="Proteomes" id="UP000507470">
    <property type="component" value="Unassembled WGS sequence"/>
</dbReference>
<feature type="region of interest" description="Disordered" evidence="1">
    <location>
        <begin position="1"/>
        <end position="22"/>
    </location>
</feature>
<feature type="transmembrane region" description="Helical" evidence="2">
    <location>
        <begin position="86"/>
        <end position="108"/>
    </location>
</feature>
<keyword evidence="2" id="KW-0472">Membrane</keyword>
<feature type="compositionally biased region" description="Low complexity" evidence="1">
    <location>
        <begin position="1"/>
        <end position="14"/>
    </location>
</feature>
<dbReference type="InterPro" id="IPR013320">
    <property type="entry name" value="ConA-like_dom_sf"/>
</dbReference>
<dbReference type="AlphaFoldDB" id="A0A6J8C9F4"/>
<evidence type="ECO:0000313" key="4">
    <source>
        <dbReference type="Proteomes" id="UP000507470"/>
    </source>
</evidence>
<proteinExistence type="predicted"/>
<organism evidence="3 4">
    <name type="scientific">Mytilus coruscus</name>
    <name type="common">Sea mussel</name>
    <dbReference type="NCBI Taxonomy" id="42192"/>
    <lineage>
        <taxon>Eukaryota</taxon>
        <taxon>Metazoa</taxon>
        <taxon>Spiralia</taxon>
        <taxon>Lophotrochozoa</taxon>
        <taxon>Mollusca</taxon>
        <taxon>Bivalvia</taxon>
        <taxon>Autobranchia</taxon>
        <taxon>Pteriomorphia</taxon>
        <taxon>Mytilida</taxon>
        <taxon>Mytiloidea</taxon>
        <taxon>Mytilidae</taxon>
        <taxon>Mytilinae</taxon>
        <taxon>Mytilus</taxon>
    </lineage>
</organism>
<dbReference type="OrthoDB" id="6101969at2759"/>
<dbReference type="EMBL" id="CACVKT020004897">
    <property type="protein sequence ID" value="CAC5392046.1"/>
    <property type="molecule type" value="Genomic_DNA"/>
</dbReference>
<reference evidence="3 4" key="1">
    <citation type="submission" date="2020-06" db="EMBL/GenBank/DDBJ databases">
        <authorList>
            <person name="Li R."/>
            <person name="Bekaert M."/>
        </authorList>
    </citation>
    <scope>NUCLEOTIDE SEQUENCE [LARGE SCALE GENOMIC DNA]</scope>
    <source>
        <strain evidence="4">wild</strain>
    </source>
</reference>
<accession>A0A6J8C9F4</accession>
<evidence type="ECO:0000256" key="2">
    <source>
        <dbReference type="SAM" id="Phobius"/>
    </source>
</evidence>
<gene>
    <name evidence="3" type="ORF">MCOR_27012</name>
</gene>
<protein>
    <submittedName>
        <fullName evidence="3">Uncharacterized protein</fullName>
    </submittedName>
</protein>